<name>A0A2P5E571_PARAD</name>
<protein>
    <submittedName>
        <fullName evidence="1">Uncharacterized protein</fullName>
    </submittedName>
</protein>
<accession>A0A2P5E571</accession>
<comment type="caution">
    <text evidence="1">The sequence shown here is derived from an EMBL/GenBank/DDBJ whole genome shotgun (WGS) entry which is preliminary data.</text>
</comment>
<organism evidence="1 2">
    <name type="scientific">Parasponia andersonii</name>
    <name type="common">Sponia andersonii</name>
    <dbReference type="NCBI Taxonomy" id="3476"/>
    <lineage>
        <taxon>Eukaryota</taxon>
        <taxon>Viridiplantae</taxon>
        <taxon>Streptophyta</taxon>
        <taxon>Embryophyta</taxon>
        <taxon>Tracheophyta</taxon>
        <taxon>Spermatophyta</taxon>
        <taxon>Magnoliopsida</taxon>
        <taxon>eudicotyledons</taxon>
        <taxon>Gunneridae</taxon>
        <taxon>Pentapetalae</taxon>
        <taxon>rosids</taxon>
        <taxon>fabids</taxon>
        <taxon>Rosales</taxon>
        <taxon>Cannabaceae</taxon>
        <taxon>Parasponia</taxon>
    </lineage>
</organism>
<dbReference type="AlphaFoldDB" id="A0A2P5E571"/>
<keyword evidence="2" id="KW-1185">Reference proteome</keyword>
<dbReference type="EMBL" id="JXTB01000001">
    <property type="protein sequence ID" value="PON80684.1"/>
    <property type="molecule type" value="Genomic_DNA"/>
</dbReference>
<evidence type="ECO:0000313" key="1">
    <source>
        <dbReference type="EMBL" id="PON80684.1"/>
    </source>
</evidence>
<proteinExistence type="predicted"/>
<sequence>MPKSHGQTIQNPLRKRQVGNRAPLPLYSVHSFLFRFFPFTFHETPSSSSSSAYQDASIDDSLIQENPRHGFFSTDAAIT</sequence>
<evidence type="ECO:0000313" key="2">
    <source>
        <dbReference type="Proteomes" id="UP000237105"/>
    </source>
</evidence>
<reference evidence="2" key="1">
    <citation type="submission" date="2016-06" db="EMBL/GenBank/DDBJ databases">
        <title>Parallel loss of symbiosis genes in relatives of nitrogen-fixing non-legume Parasponia.</title>
        <authorList>
            <person name="Van Velzen R."/>
            <person name="Holmer R."/>
            <person name="Bu F."/>
            <person name="Rutten L."/>
            <person name="Van Zeijl A."/>
            <person name="Liu W."/>
            <person name="Santuari L."/>
            <person name="Cao Q."/>
            <person name="Sharma T."/>
            <person name="Shen D."/>
            <person name="Roswanjaya Y."/>
            <person name="Wardhani T."/>
            <person name="Kalhor M.S."/>
            <person name="Jansen J."/>
            <person name="Van den Hoogen J."/>
            <person name="Gungor B."/>
            <person name="Hartog M."/>
            <person name="Hontelez J."/>
            <person name="Verver J."/>
            <person name="Yang W.-C."/>
            <person name="Schijlen E."/>
            <person name="Repin R."/>
            <person name="Schilthuizen M."/>
            <person name="Schranz E."/>
            <person name="Heidstra R."/>
            <person name="Miyata K."/>
            <person name="Fedorova E."/>
            <person name="Kohlen W."/>
            <person name="Bisseling T."/>
            <person name="Smit S."/>
            <person name="Geurts R."/>
        </authorList>
    </citation>
    <scope>NUCLEOTIDE SEQUENCE [LARGE SCALE GENOMIC DNA]</scope>
    <source>
        <strain evidence="2">cv. WU1-14</strain>
    </source>
</reference>
<dbReference type="Proteomes" id="UP000237105">
    <property type="component" value="Unassembled WGS sequence"/>
</dbReference>
<gene>
    <name evidence="1" type="ORF">PanWU01x14_002400</name>
</gene>